<feature type="binding site" description="axial binding residue" evidence="11">
    <location>
        <position position="169"/>
    </location>
    <ligand>
        <name>heme</name>
        <dbReference type="ChEBI" id="CHEBI:30413"/>
        <label>4</label>
    </ligand>
    <ligandPart>
        <name>Fe</name>
        <dbReference type="ChEBI" id="CHEBI:18248"/>
    </ligandPart>
</feature>
<dbReference type="PIRSF" id="PIRSF000017">
    <property type="entry name" value="RC_cytochrome"/>
    <property type="match status" value="1"/>
</dbReference>
<keyword evidence="12" id="KW-1133">Transmembrane helix</keyword>
<dbReference type="CDD" id="cd09224">
    <property type="entry name" value="CytoC_RC"/>
    <property type="match status" value="1"/>
</dbReference>
<evidence type="ECO:0000256" key="12">
    <source>
        <dbReference type="SAM" id="Phobius"/>
    </source>
</evidence>
<dbReference type="GO" id="GO:0019684">
    <property type="term" value="P:photosynthesis, light reaction"/>
    <property type="evidence" value="ECO:0007669"/>
    <property type="project" value="InterPro"/>
</dbReference>
<feature type="binding site" description="covalent" evidence="10">
    <location>
        <position position="334"/>
    </location>
    <ligand>
        <name>heme</name>
        <dbReference type="ChEBI" id="CHEBI:30413"/>
        <label>4</label>
    </ligand>
</feature>
<keyword evidence="14" id="KW-1185">Reference proteome</keyword>
<feature type="binding site" description="axial binding residue" evidence="11">
    <location>
        <position position="135"/>
    </location>
    <ligand>
        <name>heme</name>
        <dbReference type="ChEBI" id="CHEBI:30413"/>
        <label>1</label>
    </ligand>
    <ligandPart>
        <name>Fe</name>
        <dbReference type="ChEBI" id="CHEBI:18248"/>
    </ligandPart>
</feature>
<feature type="binding site" description="covalent" evidence="10">
    <location>
        <position position="131"/>
    </location>
    <ligand>
        <name>heme</name>
        <dbReference type="ChEBI" id="CHEBI:30413"/>
        <label>1</label>
    </ligand>
</feature>
<feature type="binding site" description="covalent" evidence="10">
    <location>
        <position position="274"/>
    </location>
    <ligand>
        <name>heme</name>
        <dbReference type="ChEBI" id="CHEBI:30413"/>
        <label>3</label>
    </ligand>
</feature>
<feature type="binding site" description="axial binding residue" evidence="11">
    <location>
        <position position="338"/>
    </location>
    <ligand>
        <name>heme</name>
        <dbReference type="ChEBI" id="CHEBI:30413"/>
        <label>4</label>
    </ligand>
    <ligandPart>
        <name>Fe</name>
        <dbReference type="ChEBI" id="CHEBI:18248"/>
    </ligandPart>
</feature>
<organism evidence="13 14">
    <name type="scientific">Rubrimonas cliftonensis</name>
    <dbReference type="NCBI Taxonomy" id="89524"/>
    <lineage>
        <taxon>Bacteria</taxon>
        <taxon>Pseudomonadati</taxon>
        <taxon>Pseudomonadota</taxon>
        <taxon>Alphaproteobacteria</taxon>
        <taxon>Rhodobacterales</taxon>
        <taxon>Paracoccaceae</taxon>
        <taxon>Rubrimonas</taxon>
    </lineage>
</organism>
<evidence type="ECO:0000256" key="10">
    <source>
        <dbReference type="PIRSR" id="PIRSR000017-1"/>
    </source>
</evidence>
<keyword evidence="6 9" id="KW-0479">Metal-binding</keyword>
<dbReference type="GO" id="GO:0020037">
    <property type="term" value="F:heme binding"/>
    <property type="evidence" value="ECO:0007669"/>
    <property type="project" value="InterPro"/>
</dbReference>
<comment type="PTM">
    <text evidence="9 10">Binds 4 heme groups per subunit.</text>
</comment>
<evidence type="ECO:0000256" key="8">
    <source>
        <dbReference type="ARBA" id="ARBA00023004"/>
    </source>
</evidence>
<dbReference type="NCBIfam" id="NF040706">
    <property type="entry name" value="photo_cyt_PufC"/>
    <property type="match status" value="1"/>
</dbReference>
<feature type="binding site" description="axial binding residue" evidence="11">
    <location>
        <position position="263"/>
    </location>
    <ligand>
        <name>heme</name>
        <dbReference type="ChEBI" id="CHEBI:30413"/>
        <label>3</label>
    </ligand>
    <ligandPart>
        <name>Fe</name>
        <dbReference type="ChEBI" id="CHEBI:18248"/>
    </ligandPart>
</feature>
<evidence type="ECO:0000256" key="5">
    <source>
        <dbReference type="ARBA" id="ARBA00022617"/>
    </source>
</evidence>
<feature type="binding site" description="covalent" evidence="10">
    <location>
        <position position="177"/>
    </location>
    <ligand>
        <name>heme</name>
        <dbReference type="ChEBI" id="CHEBI:30413"/>
        <label>2</label>
    </ligand>
</feature>
<feature type="binding site" description="covalent" evidence="10">
    <location>
        <position position="180"/>
    </location>
    <ligand>
        <name>heme</name>
        <dbReference type="ChEBI" id="CHEBI:30413"/>
        <label>2</label>
    </ligand>
</feature>
<keyword evidence="8 9" id="KW-0408">Iron</keyword>
<name>A0A1H4BAS6_9RHOB</name>
<evidence type="ECO:0000256" key="4">
    <source>
        <dbReference type="ARBA" id="ARBA00022531"/>
    </source>
</evidence>
<feature type="binding site" description="axial binding residue" evidence="11">
    <location>
        <position position="181"/>
    </location>
    <ligand>
        <name>heme</name>
        <dbReference type="ChEBI" id="CHEBI:30413"/>
        <label>2</label>
    </ligand>
    <ligandPart>
        <name>Fe</name>
        <dbReference type="ChEBI" id="CHEBI:18248"/>
    </ligandPart>
</feature>
<keyword evidence="7 9" id="KW-0249">Electron transport</keyword>
<dbReference type="RefSeq" id="WP_093252987.1">
    <property type="nucleotide sequence ID" value="NZ_FNQM01000005.1"/>
</dbReference>
<dbReference type="InterPro" id="IPR023119">
    <property type="entry name" value="Multihaem_cyt_PRC_cyt_su-like"/>
</dbReference>
<evidence type="ECO:0000313" key="13">
    <source>
        <dbReference type="EMBL" id="SEA45239.1"/>
    </source>
</evidence>
<gene>
    <name evidence="13" type="ORF">SAMN05444370_105108</name>
</gene>
<evidence type="ECO:0000313" key="14">
    <source>
        <dbReference type="Proteomes" id="UP000198703"/>
    </source>
</evidence>
<dbReference type="OrthoDB" id="9813732at2"/>
<comment type="function">
    <text evidence="1 9">The reaction center of purple bacteria contains a tightly bound cytochrome molecule which re-reduces the photo oxidized primary electron donor.</text>
</comment>
<feature type="binding site" description="axial binding residue" evidence="11">
    <location>
        <position position="118"/>
    </location>
    <ligand>
        <name>heme</name>
        <dbReference type="ChEBI" id="CHEBI:30413"/>
        <label>1</label>
    </ligand>
    <ligandPart>
        <name>Fe</name>
        <dbReference type="ChEBI" id="CHEBI:18248"/>
    </ligandPart>
</feature>
<proteinExistence type="predicted"/>
<feature type="binding site" description="axial binding residue" evidence="11">
    <location>
        <position position="155"/>
    </location>
    <ligand>
        <name>heme</name>
        <dbReference type="ChEBI" id="CHEBI:30413"/>
        <label>2</label>
    </ligand>
    <ligandPart>
        <name>Fe</name>
        <dbReference type="ChEBI" id="CHEBI:18248"/>
    </ligandPart>
</feature>
<dbReference type="InterPro" id="IPR036280">
    <property type="entry name" value="Multihaem_cyt_sf"/>
</dbReference>
<dbReference type="GO" id="GO:0030077">
    <property type="term" value="C:plasma membrane light-harvesting complex"/>
    <property type="evidence" value="ECO:0007669"/>
    <property type="project" value="InterPro"/>
</dbReference>
<evidence type="ECO:0000256" key="9">
    <source>
        <dbReference type="PIRNR" id="PIRNR000017"/>
    </source>
</evidence>
<keyword evidence="3 9" id="KW-0813">Transport</keyword>
<dbReference type="AlphaFoldDB" id="A0A1H4BAS6"/>
<sequence length="371" mass="41257">MADEKPEGYWERASREPWNEWFPTKAVVILGVIFALIFVYGPLGGATDTETAQAGYRGTGMATIQNAEVYAAALATVDLYPEDEAPYEVEEGADIAGEYYENVQVLGHVSVDNFNRLMNAITQWVSPEQGCAYCHGEDGNFASDDYYPKVVARRMIQMTQNVNANWGDHVAPAGVNCYTCHRGLNVPEYIWFNEPADEGRELLGWDNNQNHPNSRVQSASLPSNVFEKFLLEDNAITVISQNVREQMYPERGIKSTEWTFGLMVHMSASLGVNCAYCHNTRSMGQWDQGPPARTTAWYGIRMARELNNEYLAPLQPVYPEHRLGVTGDAPKANCSTCHQGLYKPLAGKDMISNWPELAAPAPAAQQQAMAN</sequence>
<dbReference type="Proteomes" id="UP000198703">
    <property type="component" value="Unassembled WGS sequence"/>
</dbReference>
<protein>
    <recommendedName>
        <fullName evidence="2 9">Photosynthetic reaction center cytochrome c subunit</fullName>
    </recommendedName>
</protein>
<feature type="transmembrane region" description="Helical" evidence="12">
    <location>
        <begin position="21"/>
        <end position="43"/>
    </location>
</feature>
<evidence type="ECO:0000256" key="7">
    <source>
        <dbReference type="ARBA" id="ARBA00022982"/>
    </source>
</evidence>
<dbReference type="STRING" id="89524.SAMN05444370_105108"/>
<keyword evidence="12" id="KW-0812">Transmembrane</keyword>
<keyword evidence="9" id="KW-0674">Reaction center</keyword>
<evidence type="ECO:0000256" key="11">
    <source>
        <dbReference type="PIRSR" id="PIRSR000017-2"/>
    </source>
</evidence>
<evidence type="ECO:0000256" key="6">
    <source>
        <dbReference type="ARBA" id="ARBA00022723"/>
    </source>
</evidence>
<feature type="binding site" description="covalent" evidence="10">
    <location>
        <position position="134"/>
    </location>
    <ligand>
        <name>heme</name>
        <dbReference type="ChEBI" id="CHEBI:30413"/>
        <label>1</label>
    </ligand>
</feature>
<feature type="binding site" description="covalent" evidence="10">
    <location>
        <position position="277"/>
    </location>
    <ligand>
        <name>heme</name>
        <dbReference type="ChEBI" id="CHEBI:30413"/>
        <label>3</label>
    </ligand>
</feature>
<dbReference type="SUPFAM" id="SSF48695">
    <property type="entry name" value="Multiheme cytochromes"/>
    <property type="match status" value="1"/>
</dbReference>
<evidence type="ECO:0000256" key="2">
    <source>
        <dbReference type="ARBA" id="ARBA00015978"/>
    </source>
</evidence>
<feature type="binding site" description="axial binding residue" evidence="11">
    <location>
        <position position="278"/>
    </location>
    <ligand>
        <name>heme</name>
        <dbReference type="ChEBI" id="CHEBI:30413"/>
        <label>3</label>
    </ligand>
    <ligandPart>
        <name>Fe</name>
        <dbReference type="ChEBI" id="CHEBI:18248"/>
    </ligandPart>
</feature>
<accession>A0A1H4BAS6</accession>
<keyword evidence="5 9" id="KW-0349">Heme</keyword>
<dbReference type="Gene3D" id="1.10.468.10">
    <property type="entry name" value="Photosynthetic Reaction Center, subunit C, domain 2"/>
    <property type="match status" value="2"/>
</dbReference>
<feature type="binding site" description="covalent" evidence="10">
    <location>
        <position position="337"/>
    </location>
    <ligand>
        <name>heme</name>
        <dbReference type="ChEBI" id="CHEBI:30413"/>
        <label>4</label>
    </ligand>
</feature>
<keyword evidence="4 9" id="KW-0602">Photosynthesis</keyword>
<dbReference type="Pfam" id="PF02276">
    <property type="entry name" value="CytoC_RC"/>
    <property type="match status" value="1"/>
</dbReference>
<evidence type="ECO:0000256" key="1">
    <source>
        <dbReference type="ARBA" id="ARBA00003196"/>
    </source>
</evidence>
<dbReference type="GO" id="GO:0009055">
    <property type="term" value="F:electron transfer activity"/>
    <property type="evidence" value="ECO:0007669"/>
    <property type="project" value="InterPro"/>
</dbReference>
<reference evidence="13 14" key="1">
    <citation type="submission" date="2016-10" db="EMBL/GenBank/DDBJ databases">
        <authorList>
            <person name="de Groot N.N."/>
        </authorList>
    </citation>
    <scope>NUCLEOTIDE SEQUENCE [LARGE SCALE GENOMIC DNA]</scope>
    <source>
        <strain evidence="13 14">DSM 15345</strain>
    </source>
</reference>
<dbReference type="InterPro" id="IPR003158">
    <property type="entry name" value="Photosyn_RC_cyt_c-su"/>
</dbReference>
<keyword evidence="12" id="KW-0472">Membrane</keyword>
<dbReference type="GO" id="GO:0005506">
    <property type="term" value="F:iron ion binding"/>
    <property type="evidence" value="ECO:0007669"/>
    <property type="project" value="InterPro"/>
</dbReference>
<evidence type="ECO:0000256" key="3">
    <source>
        <dbReference type="ARBA" id="ARBA00022448"/>
    </source>
</evidence>
<dbReference type="EMBL" id="FNQM01000005">
    <property type="protein sequence ID" value="SEA45239.1"/>
    <property type="molecule type" value="Genomic_DNA"/>
</dbReference>